<dbReference type="WBParaSite" id="nRc.2.0.1.t39978-RA">
    <property type="protein sequence ID" value="nRc.2.0.1.t39978-RA"/>
    <property type="gene ID" value="nRc.2.0.1.g39978"/>
</dbReference>
<reference evidence="2" key="1">
    <citation type="submission" date="2022-11" db="UniProtKB">
        <authorList>
            <consortium name="WormBaseParasite"/>
        </authorList>
    </citation>
    <scope>IDENTIFICATION</scope>
</reference>
<proteinExistence type="predicted"/>
<protein>
    <submittedName>
        <fullName evidence="2">Uncharacterized protein</fullName>
    </submittedName>
</protein>
<evidence type="ECO:0000313" key="1">
    <source>
        <dbReference type="Proteomes" id="UP000887565"/>
    </source>
</evidence>
<keyword evidence="1" id="KW-1185">Reference proteome</keyword>
<name>A0A915KQJ8_ROMCU</name>
<accession>A0A915KQJ8</accession>
<dbReference type="Proteomes" id="UP000887565">
    <property type="component" value="Unplaced"/>
</dbReference>
<organism evidence="1 2">
    <name type="scientific">Romanomermis culicivorax</name>
    <name type="common">Nematode worm</name>
    <dbReference type="NCBI Taxonomy" id="13658"/>
    <lineage>
        <taxon>Eukaryota</taxon>
        <taxon>Metazoa</taxon>
        <taxon>Ecdysozoa</taxon>
        <taxon>Nematoda</taxon>
        <taxon>Enoplea</taxon>
        <taxon>Dorylaimia</taxon>
        <taxon>Mermithida</taxon>
        <taxon>Mermithoidea</taxon>
        <taxon>Mermithidae</taxon>
        <taxon>Romanomermis</taxon>
    </lineage>
</organism>
<dbReference type="AlphaFoldDB" id="A0A915KQJ8"/>
<evidence type="ECO:0000313" key="2">
    <source>
        <dbReference type="WBParaSite" id="nRc.2.0.1.t39978-RA"/>
    </source>
</evidence>
<sequence>MFKFCPTKGLKNFSINRQDLA</sequence>